<accession>A0ABX7LKA9</accession>
<comment type="cofactor">
    <cofactor evidence="1">
        <name>Mg(2+)</name>
        <dbReference type="ChEBI" id="CHEBI:18420"/>
    </cofactor>
</comment>
<dbReference type="InterPro" id="IPR023198">
    <property type="entry name" value="PGP-like_dom2"/>
</dbReference>
<dbReference type="GO" id="GO:0016787">
    <property type="term" value="F:hydrolase activity"/>
    <property type="evidence" value="ECO:0007669"/>
    <property type="project" value="UniProtKB-KW"/>
</dbReference>
<dbReference type="SFLD" id="SFLDS00003">
    <property type="entry name" value="Haloacid_Dehalogenase"/>
    <property type="match status" value="1"/>
</dbReference>
<dbReference type="EMBL" id="CP070968">
    <property type="protein sequence ID" value="QSF53284.1"/>
    <property type="molecule type" value="Genomic_DNA"/>
</dbReference>
<dbReference type="PANTHER" id="PTHR46193:SF10">
    <property type="entry name" value="6-PHOSPHOGLUCONATE PHOSPHATASE"/>
    <property type="match status" value="1"/>
</dbReference>
<dbReference type="Gene3D" id="1.10.150.240">
    <property type="entry name" value="Putative phosphatase, domain 2"/>
    <property type="match status" value="1"/>
</dbReference>
<dbReference type="Gene3D" id="3.40.50.1000">
    <property type="entry name" value="HAD superfamily/HAD-like"/>
    <property type="match status" value="1"/>
</dbReference>
<dbReference type="InterPro" id="IPR023214">
    <property type="entry name" value="HAD_sf"/>
</dbReference>
<reference evidence="5 6" key="1">
    <citation type="submission" date="2021-02" db="EMBL/GenBank/DDBJ databases">
        <title>Brevundimonas sp. CS1 genome sequence.</title>
        <authorList>
            <person name="Lee K."/>
            <person name="Choi Y.-J."/>
            <person name="Son H.-R."/>
        </authorList>
    </citation>
    <scope>NUCLEOTIDE SEQUENCE [LARGE SCALE GENOMIC DNA]</scope>
    <source>
        <strain evidence="5 6">CS1</strain>
    </source>
</reference>
<protein>
    <submittedName>
        <fullName evidence="5">HAD-IA family hydrolase</fullName>
    </submittedName>
</protein>
<dbReference type="InterPro" id="IPR051600">
    <property type="entry name" value="Beta-PGM-like"/>
</dbReference>
<dbReference type="RefSeq" id="WP_205681057.1">
    <property type="nucleotide sequence ID" value="NZ_CP070968.1"/>
</dbReference>
<proteinExistence type="inferred from homology"/>
<dbReference type="Pfam" id="PF00702">
    <property type="entry name" value="Hydrolase"/>
    <property type="match status" value="1"/>
</dbReference>
<evidence type="ECO:0000256" key="3">
    <source>
        <dbReference type="ARBA" id="ARBA00022723"/>
    </source>
</evidence>
<evidence type="ECO:0000256" key="4">
    <source>
        <dbReference type="ARBA" id="ARBA00022842"/>
    </source>
</evidence>
<dbReference type="PANTHER" id="PTHR46193">
    <property type="entry name" value="6-PHOSPHOGLUCONATE PHOSPHATASE"/>
    <property type="match status" value="1"/>
</dbReference>
<keyword evidence="4" id="KW-0460">Magnesium</keyword>
<dbReference type="Proteomes" id="UP000662957">
    <property type="component" value="Chromosome"/>
</dbReference>
<dbReference type="InterPro" id="IPR036412">
    <property type="entry name" value="HAD-like_sf"/>
</dbReference>
<sequence>MTYDLIIFDYDGVVADSEVLNSTVMAEQLTAIGLPTTLDDVLAAYTGKRWRDNRPVVEAALGRACPDDFHNKWFATCRQRAPQQLEPVPGLLDFVVARPEPRCIASSSGPDWIGVGLDLFGLTDHFNGAVFTGLVVERGKPHPDIFLHAADAMGIDPARVLVIEDSEAGVTAGVAAGMTVVGLTAGGHVRDGHAERLTARGAHCIADSYAAVSAFMDRQR</sequence>
<dbReference type="SFLD" id="SFLDG01129">
    <property type="entry name" value="C1.5:_HAD__Beta-PGM__Phosphata"/>
    <property type="match status" value="1"/>
</dbReference>
<keyword evidence="5" id="KW-0378">Hydrolase</keyword>
<organism evidence="5 6">
    <name type="scientific">Brevundimonas fontaquae</name>
    <dbReference type="NCBI Taxonomy" id="2813778"/>
    <lineage>
        <taxon>Bacteria</taxon>
        <taxon>Pseudomonadati</taxon>
        <taxon>Pseudomonadota</taxon>
        <taxon>Alphaproteobacteria</taxon>
        <taxon>Caulobacterales</taxon>
        <taxon>Caulobacteraceae</taxon>
        <taxon>Brevundimonas</taxon>
    </lineage>
</organism>
<dbReference type="SUPFAM" id="SSF56784">
    <property type="entry name" value="HAD-like"/>
    <property type="match status" value="1"/>
</dbReference>
<dbReference type="InterPro" id="IPR006439">
    <property type="entry name" value="HAD-SF_hydro_IA"/>
</dbReference>
<evidence type="ECO:0000256" key="2">
    <source>
        <dbReference type="ARBA" id="ARBA00006171"/>
    </source>
</evidence>
<evidence type="ECO:0000313" key="5">
    <source>
        <dbReference type="EMBL" id="QSF53284.1"/>
    </source>
</evidence>
<dbReference type="NCBIfam" id="TIGR01509">
    <property type="entry name" value="HAD-SF-IA-v3"/>
    <property type="match status" value="1"/>
</dbReference>
<keyword evidence="6" id="KW-1185">Reference proteome</keyword>
<keyword evidence="3" id="KW-0479">Metal-binding</keyword>
<name>A0ABX7LKA9_9CAUL</name>
<evidence type="ECO:0000256" key="1">
    <source>
        <dbReference type="ARBA" id="ARBA00001946"/>
    </source>
</evidence>
<comment type="similarity">
    <text evidence="2">Belongs to the HAD-like hydrolase superfamily. CbbY/CbbZ/Gph/YieH family.</text>
</comment>
<gene>
    <name evidence="5" type="ORF">JX001_10760</name>
</gene>
<evidence type="ECO:0000313" key="6">
    <source>
        <dbReference type="Proteomes" id="UP000662957"/>
    </source>
</evidence>